<dbReference type="AlphaFoldDB" id="A0A7S6VNP5"/>
<evidence type="ECO:0000256" key="1">
    <source>
        <dbReference type="SAM" id="Phobius"/>
    </source>
</evidence>
<keyword evidence="1" id="KW-0812">Transmembrane</keyword>
<feature type="transmembrane region" description="Helical" evidence="1">
    <location>
        <begin position="6"/>
        <end position="28"/>
    </location>
</feature>
<dbReference type="Proteomes" id="UP000593812">
    <property type="component" value="Chromosome"/>
</dbReference>
<protein>
    <submittedName>
        <fullName evidence="2">MFS transporter</fullName>
    </submittedName>
</protein>
<keyword evidence="1" id="KW-0472">Membrane</keyword>
<evidence type="ECO:0000313" key="3">
    <source>
        <dbReference type="Proteomes" id="UP000593812"/>
    </source>
</evidence>
<evidence type="ECO:0000313" key="2">
    <source>
        <dbReference type="EMBL" id="QOW41822.1"/>
    </source>
</evidence>
<sequence>MPNRLMLRGIILMVLAAMVGVAIALWIFRHFQIYIPLENQQVNIDLQEALQAEVKIHDALDVDVSGRVNTVIPIQENLDIPLTQTLNPRVYFDTHVPIRTTIPVRETLKINQPLAVDTQVKVRLMGKDISLPLKGTIPIVLDVPIHMDVPLAQKVHLKFNAPVKTVLKENLNIPLKTTLNTQIPVQGHLNVPIQTALKASVDVKNTLPIKIEQGELNIPLNSIRLATAETAQPQTTVQMVE</sequence>
<keyword evidence="1" id="KW-1133">Transmembrane helix</keyword>
<name>A0A7S6VNP5_9GAMM</name>
<proteinExistence type="predicted"/>
<gene>
    <name evidence="2" type="ORF">G0027_02525</name>
</gene>
<dbReference type="EMBL" id="CP048654">
    <property type="protein sequence ID" value="QOW41822.1"/>
    <property type="molecule type" value="Genomic_DNA"/>
</dbReference>
<reference evidence="2 3" key="1">
    <citation type="submission" date="2020-02" db="EMBL/GenBank/DDBJ databases">
        <title>Tigecycline-resistant Acinetobacter species from pigs and migratory birds.</title>
        <authorList>
            <person name="Chen C."/>
            <person name="Sun J."/>
            <person name="Liao X.-P."/>
            <person name="Liu Y.-H."/>
        </authorList>
    </citation>
    <scope>NUCLEOTIDE SEQUENCE [LARGE SCALE GENOMIC DNA]</scope>
    <source>
        <strain evidence="2 3">C15_T</strain>
    </source>
</reference>
<accession>A0A7S6VNP5</accession>
<organism evidence="2 3">
    <name type="scientific">Acinetobacter indicus</name>
    <dbReference type="NCBI Taxonomy" id="756892"/>
    <lineage>
        <taxon>Bacteria</taxon>
        <taxon>Pseudomonadati</taxon>
        <taxon>Pseudomonadota</taxon>
        <taxon>Gammaproteobacteria</taxon>
        <taxon>Moraxellales</taxon>
        <taxon>Moraxellaceae</taxon>
        <taxon>Acinetobacter</taxon>
    </lineage>
</organism>